<protein>
    <recommendedName>
        <fullName evidence="6">C2H2-type domain-containing protein</fullName>
    </recommendedName>
</protein>
<feature type="non-terminal residue" evidence="7">
    <location>
        <position position="1"/>
    </location>
</feature>
<dbReference type="Pfam" id="PF13909">
    <property type="entry name" value="zf-H2C2_5"/>
    <property type="match status" value="1"/>
</dbReference>
<feature type="domain" description="C2H2-type" evidence="6">
    <location>
        <begin position="146"/>
        <end position="169"/>
    </location>
</feature>
<evidence type="ECO:0000313" key="7">
    <source>
        <dbReference type="EMBL" id="CAG7818105.1"/>
    </source>
</evidence>
<feature type="domain" description="C2H2-type" evidence="6">
    <location>
        <begin position="73"/>
        <end position="97"/>
    </location>
</feature>
<dbReference type="GO" id="GO:0045944">
    <property type="term" value="P:positive regulation of transcription by RNA polymerase II"/>
    <property type="evidence" value="ECO:0007669"/>
    <property type="project" value="TreeGrafter"/>
</dbReference>
<organism evidence="7 8">
    <name type="scientific">Allacma fusca</name>
    <dbReference type="NCBI Taxonomy" id="39272"/>
    <lineage>
        <taxon>Eukaryota</taxon>
        <taxon>Metazoa</taxon>
        <taxon>Ecdysozoa</taxon>
        <taxon>Arthropoda</taxon>
        <taxon>Hexapoda</taxon>
        <taxon>Collembola</taxon>
        <taxon>Symphypleona</taxon>
        <taxon>Sminthuridae</taxon>
        <taxon>Allacma</taxon>
    </lineage>
</organism>
<feature type="compositionally biased region" description="Polar residues" evidence="5">
    <location>
        <begin position="33"/>
        <end position="42"/>
    </location>
</feature>
<keyword evidence="1" id="KW-0479">Metal-binding</keyword>
<dbReference type="PANTHER" id="PTHR24403">
    <property type="entry name" value="ZINC FINGER PROTEIN"/>
    <property type="match status" value="1"/>
</dbReference>
<evidence type="ECO:0000256" key="3">
    <source>
        <dbReference type="ARBA" id="ARBA00022771"/>
    </source>
</evidence>
<evidence type="ECO:0000313" key="8">
    <source>
        <dbReference type="Proteomes" id="UP000708208"/>
    </source>
</evidence>
<accession>A0A8J2KP62</accession>
<dbReference type="EMBL" id="CAJVCH010411463">
    <property type="protein sequence ID" value="CAG7818105.1"/>
    <property type="molecule type" value="Genomic_DNA"/>
</dbReference>
<evidence type="ECO:0000256" key="1">
    <source>
        <dbReference type="ARBA" id="ARBA00022723"/>
    </source>
</evidence>
<keyword evidence="2" id="KW-0677">Repeat</keyword>
<evidence type="ECO:0000256" key="4">
    <source>
        <dbReference type="ARBA" id="ARBA00022833"/>
    </source>
</evidence>
<evidence type="ECO:0000259" key="6">
    <source>
        <dbReference type="SMART" id="SM00355"/>
    </source>
</evidence>
<dbReference type="InterPro" id="IPR050688">
    <property type="entry name" value="Zinc_finger/UBP_domain"/>
</dbReference>
<proteinExistence type="predicted"/>
<feature type="compositionally biased region" description="Basic and acidic residues" evidence="5">
    <location>
        <begin position="8"/>
        <end position="18"/>
    </location>
</feature>
<comment type="caution">
    <text evidence="7">The sequence shown here is derived from an EMBL/GenBank/DDBJ whole genome shotgun (WGS) entry which is preliminary data.</text>
</comment>
<name>A0A8J2KP62_9HEXA</name>
<keyword evidence="3" id="KW-0863">Zinc-finger</keyword>
<feature type="region of interest" description="Disordered" evidence="5">
    <location>
        <begin position="1"/>
        <end position="78"/>
    </location>
</feature>
<reference evidence="7" key="1">
    <citation type="submission" date="2021-06" db="EMBL/GenBank/DDBJ databases">
        <authorList>
            <person name="Hodson N. C."/>
            <person name="Mongue J. A."/>
            <person name="Jaron S. K."/>
        </authorList>
    </citation>
    <scope>NUCLEOTIDE SEQUENCE</scope>
</reference>
<evidence type="ECO:0000256" key="5">
    <source>
        <dbReference type="SAM" id="MobiDB-lite"/>
    </source>
</evidence>
<dbReference type="AlphaFoldDB" id="A0A8J2KP62"/>
<dbReference type="PANTHER" id="PTHR24403:SF67">
    <property type="entry name" value="FI01116P-RELATED"/>
    <property type="match status" value="1"/>
</dbReference>
<dbReference type="OrthoDB" id="3561125at2759"/>
<dbReference type="InterPro" id="IPR013087">
    <property type="entry name" value="Znf_C2H2_type"/>
</dbReference>
<gene>
    <name evidence="7" type="ORF">AFUS01_LOCUS28631</name>
</gene>
<dbReference type="SMART" id="SM00355">
    <property type="entry name" value="ZnF_C2H2"/>
    <property type="match status" value="2"/>
</dbReference>
<keyword evidence="8" id="KW-1185">Reference proteome</keyword>
<dbReference type="GO" id="GO:0005634">
    <property type="term" value="C:nucleus"/>
    <property type="evidence" value="ECO:0007669"/>
    <property type="project" value="TreeGrafter"/>
</dbReference>
<sequence>MHMLSSHGMDKTLPDKPGHVAYSSGAAVKQKNQESLPEQTLGSKRPMESFSNQDDVVQPKKKRKEVEKEKSSHKCPLSCGYRGARKDLLIAHLKNKHGAHNQSDSEQFNRNDNTLPKVQQVKPLKKFPRQQGKQVKTSPLIEEKEYKCGMCDYAGAKKENLKGHMQRKHGATYKNSERKRKDEQNMAIFSDGSGMAIQVNFSKCQTPNQK</sequence>
<dbReference type="GO" id="GO:0008270">
    <property type="term" value="F:zinc ion binding"/>
    <property type="evidence" value="ECO:0007669"/>
    <property type="project" value="UniProtKB-KW"/>
</dbReference>
<evidence type="ECO:0000256" key="2">
    <source>
        <dbReference type="ARBA" id="ARBA00022737"/>
    </source>
</evidence>
<keyword evidence="4" id="KW-0862">Zinc</keyword>
<dbReference type="Proteomes" id="UP000708208">
    <property type="component" value="Unassembled WGS sequence"/>
</dbReference>